<feature type="region of interest" description="Disordered" evidence="1">
    <location>
        <begin position="1"/>
        <end position="29"/>
    </location>
</feature>
<proteinExistence type="predicted"/>
<gene>
    <name evidence="2" type="ORF">HLI28_05730</name>
</gene>
<reference evidence="2 3" key="1">
    <citation type="submission" date="2020-05" db="EMBL/GenBank/DDBJ databases">
        <title>Genome sequence of Isoptericola sp. JC619 isolated from Chilika lagoon, India.</title>
        <authorList>
            <person name="Kumar D."/>
            <person name="Appam K."/>
            <person name="Gandham S."/>
            <person name="Uppada J."/>
            <person name="Sasikala C."/>
            <person name="Venkata Ramana C."/>
        </authorList>
    </citation>
    <scope>NUCLEOTIDE SEQUENCE [LARGE SCALE GENOMIC DNA]</scope>
    <source>
        <strain evidence="2 3">JC619</strain>
    </source>
</reference>
<dbReference type="AlphaFoldDB" id="A0A849K5I8"/>
<evidence type="ECO:0000313" key="2">
    <source>
        <dbReference type="EMBL" id="NNU27045.1"/>
    </source>
</evidence>
<sequence>MGAGRGQHTGHPPTGSPPPVREDGPVVEMSREEFEAAVSEGLDQVPEQLTRLMDNVVVLVEDDAPADDPELLGLYEGVPLTERDQGWAAGSLPDRITIYRHPTLAICSSPDEVAEEVAVTVVHEIAHHFGIDDDRLHELGWG</sequence>
<dbReference type="SUPFAM" id="SSF55486">
    <property type="entry name" value="Metalloproteases ('zincins'), catalytic domain"/>
    <property type="match status" value="1"/>
</dbReference>
<protein>
    <submittedName>
        <fullName evidence="2">Metallopeptidase family protein</fullName>
    </submittedName>
</protein>
<dbReference type="EMBL" id="JABFAJ010000010">
    <property type="protein sequence ID" value="NNU27045.1"/>
    <property type="molecule type" value="Genomic_DNA"/>
</dbReference>
<accession>A0A849K5I8</accession>
<dbReference type="Pfam" id="PF06262">
    <property type="entry name" value="Zincin_1"/>
    <property type="match status" value="1"/>
</dbReference>
<name>A0A849K5I8_9MICO</name>
<dbReference type="InterPro" id="IPR038555">
    <property type="entry name" value="Zincin_1_sf"/>
</dbReference>
<dbReference type="Gene3D" id="3.30.2010.20">
    <property type="match status" value="1"/>
</dbReference>
<keyword evidence="3" id="KW-1185">Reference proteome</keyword>
<dbReference type="InterPro" id="IPR010428">
    <property type="entry name" value="Zincin_1"/>
</dbReference>
<feature type="compositionally biased region" description="Basic and acidic residues" evidence="1">
    <location>
        <begin position="20"/>
        <end position="29"/>
    </location>
</feature>
<dbReference type="CDD" id="cd12952">
    <property type="entry name" value="MMP_ACEL2062"/>
    <property type="match status" value="1"/>
</dbReference>
<evidence type="ECO:0000313" key="3">
    <source>
        <dbReference type="Proteomes" id="UP000557204"/>
    </source>
</evidence>
<comment type="caution">
    <text evidence="2">The sequence shown here is derived from an EMBL/GenBank/DDBJ whole genome shotgun (WGS) entry which is preliminary data.</text>
</comment>
<dbReference type="Proteomes" id="UP000557204">
    <property type="component" value="Unassembled WGS sequence"/>
</dbReference>
<evidence type="ECO:0000256" key="1">
    <source>
        <dbReference type="SAM" id="MobiDB-lite"/>
    </source>
</evidence>
<organism evidence="2 3">
    <name type="scientific">Isoptericola sediminis</name>
    <dbReference type="NCBI Taxonomy" id="2733572"/>
    <lineage>
        <taxon>Bacteria</taxon>
        <taxon>Bacillati</taxon>
        <taxon>Actinomycetota</taxon>
        <taxon>Actinomycetes</taxon>
        <taxon>Micrococcales</taxon>
        <taxon>Promicromonosporaceae</taxon>
        <taxon>Isoptericola</taxon>
    </lineage>
</organism>